<comment type="caution">
    <text evidence="1">The sequence shown here is derived from an EMBL/GenBank/DDBJ whole genome shotgun (WGS) entry which is preliminary data.</text>
</comment>
<gene>
    <name evidence="1" type="ORF">M947_04605</name>
</gene>
<evidence type="ECO:0000313" key="2">
    <source>
        <dbReference type="Proteomes" id="UP000015520"/>
    </source>
</evidence>
<reference evidence="1 2" key="1">
    <citation type="submission" date="2013-07" db="EMBL/GenBank/DDBJ databases">
        <title>Sulfurimonas hongkongensis AST-10 Genome Sequencing.</title>
        <authorList>
            <person name="Cai L."/>
            <person name="Zhang T."/>
        </authorList>
    </citation>
    <scope>NUCLEOTIDE SEQUENCE [LARGE SCALE GENOMIC DNA]</scope>
    <source>
        <strain evidence="1 2">AST-10</strain>
    </source>
</reference>
<dbReference type="Proteomes" id="UP000015520">
    <property type="component" value="Unassembled WGS sequence"/>
</dbReference>
<protein>
    <submittedName>
        <fullName evidence="1">Uncharacterized protein</fullName>
    </submittedName>
</protein>
<name>T0KS83_9BACT</name>
<dbReference type="RefSeq" id="WP_021287192.1">
    <property type="nucleotide sequence ID" value="NZ_AUPZ01000005.1"/>
</dbReference>
<dbReference type="AlphaFoldDB" id="T0KS83"/>
<dbReference type="EMBL" id="AUPZ01000005">
    <property type="protein sequence ID" value="EQB39864.1"/>
    <property type="molecule type" value="Genomic_DNA"/>
</dbReference>
<organism evidence="1 2">
    <name type="scientific">Sulfurimonas hongkongensis</name>
    <dbReference type="NCBI Taxonomy" id="1172190"/>
    <lineage>
        <taxon>Bacteria</taxon>
        <taxon>Pseudomonadati</taxon>
        <taxon>Campylobacterota</taxon>
        <taxon>Epsilonproteobacteria</taxon>
        <taxon>Campylobacterales</taxon>
        <taxon>Sulfurimonadaceae</taxon>
        <taxon>Sulfurimonas</taxon>
    </lineage>
</organism>
<accession>T0KS83</accession>
<dbReference type="PATRIC" id="fig|1172190.3.peg.898"/>
<proteinExistence type="predicted"/>
<evidence type="ECO:0000313" key="1">
    <source>
        <dbReference type="EMBL" id="EQB39864.1"/>
    </source>
</evidence>
<dbReference type="STRING" id="1172190.M947_04605"/>
<sequence length="41" mass="4728">MFKSLSAFELHVKGNQIILDTIESPREGWDEKFKSASNEMN</sequence>
<keyword evidence="2" id="KW-1185">Reference proteome</keyword>